<evidence type="ECO:0000313" key="12">
    <source>
        <dbReference type="Proteomes" id="UP000321548"/>
    </source>
</evidence>
<comment type="caution">
    <text evidence="11">The sequence shown here is derived from an EMBL/GenBank/DDBJ whole genome shotgun (WGS) entry which is preliminary data.</text>
</comment>
<dbReference type="CDD" id="cd00419">
    <property type="entry name" value="Ferrochelatase_C"/>
    <property type="match status" value="1"/>
</dbReference>
<evidence type="ECO:0000256" key="7">
    <source>
        <dbReference type="ARBA" id="ARBA00023244"/>
    </source>
</evidence>
<dbReference type="Proteomes" id="UP000321548">
    <property type="component" value="Unassembled WGS sequence"/>
</dbReference>
<dbReference type="InterPro" id="IPR001015">
    <property type="entry name" value="Ferrochelatase"/>
</dbReference>
<dbReference type="HAMAP" id="MF_00323">
    <property type="entry name" value="Ferrochelatase"/>
    <property type="match status" value="1"/>
</dbReference>
<evidence type="ECO:0000256" key="3">
    <source>
        <dbReference type="ARBA" id="ARBA00022723"/>
    </source>
</evidence>
<dbReference type="GO" id="GO:0004325">
    <property type="term" value="F:ferrochelatase activity"/>
    <property type="evidence" value="ECO:0007669"/>
    <property type="project" value="UniProtKB-UniRule"/>
</dbReference>
<keyword evidence="6 9" id="KW-0456">Lyase</keyword>
<evidence type="ECO:0000256" key="9">
    <source>
        <dbReference type="HAMAP-Rule" id="MF_00323"/>
    </source>
</evidence>
<dbReference type="SUPFAM" id="SSF53800">
    <property type="entry name" value="Chelatase"/>
    <property type="match status" value="1"/>
</dbReference>
<evidence type="ECO:0000256" key="6">
    <source>
        <dbReference type="ARBA" id="ARBA00023239"/>
    </source>
</evidence>
<dbReference type="PANTHER" id="PTHR11108">
    <property type="entry name" value="FERROCHELATASE"/>
    <property type="match status" value="1"/>
</dbReference>
<evidence type="ECO:0000256" key="8">
    <source>
        <dbReference type="ARBA" id="ARBA00024536"/>
    </source>
</evidence>
<evidence type="ECO:0000256" key="10">
    <source>
        <dbReference type="RuleBase" id="RU000607"/>
    </source>
</evidence>
<dbReference type="EC" id="4.98.1.1" evidence="9 10"/>
<dbReference type="RefSeq" id="WP_147704072.1">
    <property type="nucleotide sequence ID" value="NZ_VDUY01000003.1"/>
</dbReference>
<dbReference type="NCBIfam" id="TIGR00109">
    <property type="entry name" value="hemH"/>
    <property type="match status" value="1"/>
</dbReference>
<comment type="similarity">
    <text evidence="1 9 10">Belongs to the ferrochelatase family.</text>
</comment>
<keyword evidence="5 9" id="KW-0350">Heme biosynthesis</keyword>
<keyword evidence="7 9" id="KW-0627">Porphyrin biosynthesis</keyword>
<dbReference type="OrthoDB" id="9809741at2"/>
<dbReference type="InterPro" id="IPR033659">
    <property type="entry name" value="Ferrochelatase_N"/>
</dbReference>
<comment type="catalytic activity">
    <reaction evidence="9 10">
        <text>heme b + 2 H(+) = protoporphyrin IX + Fe(2+)</text>
        <dbReference type="Rhea" id="RHEA:22584"/>
        <dbReference type="ChEBI" id="CHEBI:15378"/>
        <dbReference type="ChEBI" id="CHEBI:29033"/>
        <dbReference type="ChEBI" id="CHEBI:57306"/>
        <dbReference type="ChEBI" id="CHEBI:60344"/>
        <dbReference type="EC" id="4.98.1.1"/>
    </reaction>
</comment>
<keyword evidence="4 9" id="KW-0408">Iron</keyword>
<comment type="pathway">
    <text evidence="9 10">Porphyrin-containing compound metabolism; protoheme biosynthesis; protoheme from protoporphyrin-IX: step 1/1.</text>
</comment>
<dbReference type="UniPathway" id="UPA00252">
    <property type="reaction ID" value="UER00325"/>
</dbReference>
<comment type="function">
    <text evidence="9 10">Catalyzes the ferrous insertion into protoporphyrin IX.</text>
</comment>
<evidence type="ECO:0000256" key="1">
    <source>
        <dbReference type="ARBA" id="ARBA00007718"/>
    </source>
</evidence>
<dbReference type="GO" id="GO:0005737">
    <property type="term" value="C:cytoplasm"/>
    <property type="evidence" value="ECO:0007669"/>
    <property type="project" value="UniProtKB-SubCell"/>
</dbReference>
<dbReference type="GO" id="GO:0006783">
    <property type="term" value="P:heme biosynthetic process"/>
    <property type="evidence" value="ECO:0007669"/>
    <property type="project" value="UniProtKB-UniRule"/>
</dbReference>
<evidence type="ECO:0000256" key="4">
    <source>
        <dbReference type="ARBA" id="ARBA00023004"/>
    </source>
</evidence>
<accession>A0A5C8NYF4</accession>
<dbReference type="Pfam" id="PF00762">
    <property type="entry name" value="Ferrochelatase"/>
    <property type="match status" value="1"/>
</dbReference>
<comment type="catalytic activity">
    <reaction evidence="8">
        <text>Fe-coproporphyrin III + 2 H(+) = coproporphyrin III + Fe(2+)</text>
        <dbReference type="Rhea" id="RHEA:49572"/>
        <dbReference type="ChEBI" id="CHEBI:15378"/>
        <dbReference type="ChEBI" id="CHEBI:29033"/>
        <dbReference type="ChEBI" id="CHEBI:68438"/>
        <dbReference type="ChEBI" id="CHEBI:131725"/>
        <dbReference type="EC" id="4.99.1.9"/>
    </reaction>
    <physiologicalReaction direction="right-to-left" evidence="8">
        <dbReference type="Rhea" id="RHEA:49574"/>
    </physiologicalReaction>
</comment>
<dbReference type="Gene3D" id="3.40.50.1400">
    <property type="match status" value="2"/>
</dbReference>
<dbReference type="InterPro" id="IPR019772">
    <property type="entry name" value="Ferrochelatase_AS"/>
</dbReference>
<evidence type="ECO:0000256" key="5">
    <source>
        <dbReference type="ARBA" id="ARBA00023133"/>
    </source>
</evidence>
<organism evidence="11 12">
    <name type="scientific">Zeimonas arvi</name>
    <dbReference type="NCBI Taxonomy" id="2498847"/>
    <lineage>
        <taxon>Bacteria</taxon>
        <taxon>Pseudomonadati</taxon>
        <taxon>Pseudomonadota</taxon>
        <taxon>Betaproteobacteria</taxon>
        <taxon>Burkholderiales</taxon>
        <taxon>Burkholderiaceae</taxon>
        <taxon>Zeimonas</taxon>
    </lineage>
</organism>
<keyword evidence="3 9" id="KW-0479">Metal-binding</keyword>
<dbReference type="PROSITE" id="PS00534">
    <property type="entry name" value="FERROCHELATASE"/>
    <property type="match status" value="1"/>
</dbReference>
<comment type="subcellular location">
    <subcellularLocation>
        <location evidence="9 10">Cytoplasm</location>
    </subcellularLocation>
</comment>
<keyword evidence="2 9" id="KW-0963">Cytoplasm</keyword>
<dbReference type="EMBL" id="VDUY01000003">
    <property type="protein sequence ID" value="TXL66160.1"/>
    <property type="molecule type" value="Genomic_DNA"/>
</dbReference>
<keyword evidence="12" id="KW-1185">Reference proteome</keyword>
<protein>
    <recommendedName>
        <fullName evidence="9 10">Ferrochelatase</fullName>
        <ecNumber evidence="9 10">4.98.1.1</ecNumber>
    </recommendedName>
    <alternativeName>
        <fullName evidence="9">Heme synthase</fullName>
    </alternativeName>
    <alternativeName>
        <fullName evidence="9">Protoheme ferro-lyase</fullName>
    </alternativeName>
</protein>
<dbReference type="GO" id="GO:0046872">
    <property type="term" value="F:metal ion binding"/>
    <property type="evidence" value="ECO:0007669"/>
    <property type="project" value="UniProtKB-KW"/>
</dbReference>
<feature type="binding site" evidence="9">
    <location>
        <position position="290"/>
    </location>
    <ligand>
        <name>Fe(2+)</name>
        <dbReference type="ChEBI" id="CHEBI:29033"/>
    </ligand>
</feature>
<name>A0A5C8NYF4_9BURK</name>
<sequence length="369" mass="41215">MRFTAASAFDHAMPERTAVLLVQLGTPDAPETAAVRRYLREFLSDPRVVEIPALVWKPILHGIILRTRPSKSAHKYASIWTPEGSPLMVNTARQATLLRGWLGKQGHEADVAFAMRYGNPSIPDVLRQLRERNPKRLLVLPLYPQYAGSTTATAVDAVNAELARWRNQPELRWVRDFHDDEGWLDALAGRIRDQWEKDGPPDKLVMSFHGVPKRTLLAGDPYHCECLASGRLLAQRLGLGASDWVVTFQSRFGRAEWLQPYTEPALRELGKAGVRRVDVVCPGFLSDCLETLEEIAIEGKQAFLESGGTDFRYIACLNDSPAFVDALGRLAVRHLSGWDTRRPDPEQAARRGDALARRRERALAAGAKA</sequence>
<dbReference type="FunFam" id="3.40.50.1400:FF:000002">
    <property type="entry name" value="Ferrochelatase"/>
    <property type="match status" value="1"/>
</dbReference>
<dbReference type="PANTHER" id="PTHR11108:SF1">
    <property type="entry name" value="FERROCHELATASE, MITOCHONDRIAL"/>
    <property type="match status" value="1"/>
</dbReference>
<feature type="binding site" evidence="9">
    <location>
        <position position="209"/>
    </location>
    <ligand>
        <name>Fe(2+)</name>
        <dbReference type="ChEBI" id="CHEBI:29033"/>
    </ligand>
</feature>
<dbReference type="AlphaFoldDB" id="A0A5C8NYF4"/>
<dbReference type="CDD" id="cd03411">
    <property type="entry name" value="Ferrochelatase_N"/>
    <property type="match status" value="1"/>
</dbReference>
<evidence type="ECO:0000256" key="2">
    <source>
        <dbReference type="ARBA" id="ARBA00022490"/>
    </source>
</evidence>
<proteinExistence type="inferred from homology"/>
<dbReference type="InterPro" id="IPR033644">
    <property type="entry name" value="Ferrochelatase_C"/>
</dbReference>
<reference evidence="11 12" key="1">
    <citation type="submission" date="2019-06" db="EMBL/GenBank/DDBJ databases">
        <title>Quisquiliibacterium sp. nov., isolated from a maize field.</title>
        <authorList>
            <person name="Lin S.-Y."/>
            <person name="Tsai C.-F."/>
            <person name="Young C.-C."/>
        </authorList>
    </citation>
    <scope>NUCLEOTIDE SEQUENCE [LARGE SCALE GENOMIC DNA]</scope>
    <source>
        <strain evidence="11 12">CC-CFT501</strain>
    </source>
</reference>
<evidence type="ECO:0000313" key="11">
    <source>
        <dbReference type="EMBL" id="TXL66160.1"/>
    </source>
</evidence>
<gene>
    <name evidence="9" type="primary">hemH</name>
    <name evidence="11" type="ORF">FHP08_08780</name>
</gene>